<proteinExistence type="predicted"/>
<reference evidence="2" key="1">
    <citation type="journal article" date="2022" name="bioRxiv">
        <title>Sequencing and chromosome-scale assembly of the giantPleurodeles waltlgenome.</title>
        <authorList>
            <person name="Brown T."/>
            <person name="Elewa A."/>
            <person name="Iarovenko S."/>
            <person name="Subramanian E."/>
            <person name="Araus A.J."/>
            <person name="Petzold A."/>
            <person name="Susuki M."/>
            <person name="Suzuki K.-i.T."/>
            <person name="Hayashi T."/>
            <person name="Toyoda A."/>
            <person name="Oliveira C."/>
            <person name="Osipova E."/>
            <person name="Leigh N.D."/>
            <person name="Simon A."/>
            <person name="Yun M.H."/>
        </authorList>
    </citation>
    <scope>NUCLEOTIDE SEQUENCE</scope>
    <source>
        <strain evidence="2">20211129_DDA</strain>
        <tissue evidence="2">Liver</tissue>
    </source>
</reference>
<organism evidence="2 3">
    <name type="scientific">Pleurodeles waltl</name>
    <name type="common">Iberian ribbed newt</name>
    <dbReference type="NCBI Taxonomy" id="8319"/>
    <lineage>
        <taxon>Eukaryota</taxon>
        <taxon>Metazoa</taxon>
        <taxon>Chordata</taxon>
        <taxon>Craniata</taxon>
        <taxon>Vertebrata</taxon>
        <taxon>Euteleostomi</taxon>
        <taxon>Amphibia</taxon>
        <taxon>Batrachia</taxon>
        <taxon>Caudata</taxon>
        <taxon>Salamandroidea</taxon>
        <taxon>Salamandridae</taxon>
        <taxon>Pleurodelinae</taxon>
        <taxon>Pleurodeles</taxon>
    </lineage>
</organism>
<feature type="compositionally biased region" description="Basic and acidic residues" evidence="1">
    <location>
        <begin position="80"/>
        <end position="92"/>
    </location>
</feature>
<feature type="compositionally biased region" description="Pro residues" evidence="1">
    <location>
        <begin position="140"/>
        <end position="154"/>
    </location>
</feature>
<feature type="region of interest" description="Disordered" evidence="1">
    <location>
        <begin position="77"/>
        <end position="175"/>
    </location>
</feature>
<evidence type="ECO:0000313" key="3">
    <source>
        <dbReference type="Proteomes" id="UP001066276"/>
    </source>
</evidence>
<keyword evidence="3" id="KW-1185">Reference proteome</keyword>
<dbReference type="EMBL" id="JANPWB010000009">
    <property type="protein sequence ID" value="KAJ1157519.1"/>
    <property type="molecule type" value="Genomic_DNA"/>
</dbReference>
<dbReference type="Proteomes" id="UP001066276">
    <property type="component" value="Chromosome 5"/>
</dbReference>
<evidence type="ECO:0000256" key="1">
    <source>
        <dbReference type="SAM" id="MobiDB-lite"/>
    </source>
</evidence>
<sequence length="175" mass="19025">MLGGGVGGHQQWVTVLVFVPGRVADPRVIVDQEALFGPEASARNVHCPPGQPSNQVQFPRKQPLTFRVVTPLAHRASAARVEHSRYKGEKDSPAATGRATPSPSGSGWASVFQRRSEWSRRFSPAPSYVRGRPSAELRPQPRPAPRYGSGPPPKWSDRPFYAQGLPQGPRGSPGY</sequence>
<protein>
    <submittedName>
        <fullName evidence="2">Uncharacterized protein</fullName>
    </submittedName>
</protein>
<evidence type="ECO:0000313" key="2">
    <source>
        <dbReference type="EMBL" id="KAJ1157519.1"/>
    </source>
</evidence>
<accession>A0AAV7S209</accession>
<gene>
    <name evidence="2" type="ORF">NDU88_010227</name>
</gene>
<dbReference type="AlphaFoldDB" id="A0AAV7S209"/>
<comment type="caution">
    <text evidence="2">The sequence shown here is derived from an EMBL/GenBank/DDBJ whole genome shotgun (WGS) entry which is preliminary data.</text>
</comment>
<name>A0AAV7S209_PLEWA</name>